<dbReference type="Proteomes" id="UP001225906">
    <property type="component" value="Unassembled WGS sequence"/>
</dbReference>
<name>A0ABT9JSM3_9PROT</name>
<evidence type="ECO:0000313" key="2">
    <source>
        <dbReference type="Proteomes" id="UP001225906"/>
    </source>
</evidence>
<sequence length="185" mass="20754">MHSQYKLPEKCFKTRATTIFSRSDMNIKFCLTTLSFLSVFSSAEASAAPVSKSIDYSGEYLCKGNNVAVGDYEVTIYLKKNRRNSTPMASVYDLVTHTENKQSYTGQAVTNGKQLALTFKLSDAKYAEFSTGLGQFTKLNKNMWSFKTDYYEPDDTGGNYGHETCTMKKLLNPLEKTGTLSTNKR</sequence>
<organism evidence="1 2">
    <name type="scientific">Methylophilus aquaticus</name>
    <dbReference type="NCBI Taxonomy" id="1971610"/>
    <lineage>
        <taxon>Bacteria</taxon>
        <taxon>Pseudomonadati</taxon>
        <taxon>Pseudomonadota</taxon>
        <taxon>Betaproteobacteria</taxon>
        <taxon>Nitrosomonadales</taxon>
        <taxon>Methylophilaceae</taxon>
        <taxon>Methylophilus</taxon>
    </lineage>
</organism>
<dbReference type="EMBL" id="JAVCAP010000014">
    <property type="protein sequence ID" value="MDP8567586.1"/>
    <property type="molecule type" value="Genomic_DNA"/>
</dbReference>
<evidence type="ECO:0000313" key="1">
    <source>
        <dbReference type="EMBL" id="MDP8567586.1"/>
    </source>
</evidence>
<accession>A0ABT9JSM3</accession>
<reference evidence="2" key="1">
    <citation type="journal article" date="2019" name="Int. J. Syst. Evol. Microbiol.">
        <title>The Global Catalogue of Microorganisms (GCM) 10K type strain sequencing project: providing services to taxonomists for standard genome sequencing and annotation.</title>
        <authorList>
            <consortium name="The Broad Institute Genomics Platform"/>
            <consortium name="The Broad Institute Genome Sequencing Center for Infectious Disease"/>
            <person name="Wu L."/>
            <person name="Ma J."/>
        </authorList>
    </citation>
    <scope>NUCLEOTIDE SEQUENCE [LARGE SCALE GENOMIC DNA]</scope>
    <source>
        <strain evidence="2">VKM B-3159</strain>
    </source>
</reference>
<keyword evidence="2" id="KW-1185">Reference proteome</keyword>
<proteinExistence type="predicted"/>
<comment type="caution">
    <text evidence="1">The sequence shown here is derived from an EMBL/GenBank/DDBJ whole genome shotgun (WGS) entry which is preliminary data.</text>
</comment>
<protein>
    <submittedName>
        <fullName evidence="1">Uncharacterized protein</fullName>
    </submittedName>
</protein>
<gene>
    <name evidence="1" type="ORF">Q9291_06965</name>
</gene>